<evidence type="ECO:0000313" key="2">
    <source>
        <dbReference type="Proteomes" id="UP001638806"/>
    </source>
</evidence>
<evidence type="ECO:0000313" key="1">
    <source>
        <dbReference type="EMBL" id="KAL3961078.1"/>
    </source>
</evidence>
<comment type="caution">
    <text evidence="1">The sequence shown here is derived from an EMBL/GenBank/DDBJ whole genome shotgun (WGS) entry which is preliminary data.</text>
</comment>
<keyword evidence="2" id="KW-1185">Reference proteome</keyword>
<dbReference type="Proteomes" id="UP001638806">
    <property type="component" value="Unassembled WGS sequence"/>
</dbReference>
<gene>
    <name evidence="1" type="ORF">ACCO45_006195</name>
</gene>
<accession>A0ACC4DYC8</accession>
<dbReference type="EMBL" id="JBGNUJ010000004">
    <property type="protein sequence ID" value="KAL3961078.1"/>
    <property type="molecule type" value="Genomic_DNA"/>
</dbReference>
<organism evidence="1 2">
    <name type="scientific">Purpureocillium lilacinum</name>
    <name type="common">Paecilomyces lilacinus</name>
    <dbReference type="NCBI Taxonomy" id="33203"/>
    <lineage>
        <taxon>Eukaryota</taxon>
        <taxon>Fungi</taxon>
        <taxon>Dikarya</taxon>
        <taxon>Ascomycota</taxon>
        <taxon>Pezizomycotina</taxon>
        <taxon>Sordariomycetes</taxon>
        <taxon>Hypocreomycetidae</taxon>
        <taxon>Hypocreales</taxon>
        <taxon>Ophiocordycipitaceae</taxon>
        <taxon>Purpureocillium</taxon>
    </lineage>
</organism>
<name>A0ACC4DYC8_PURLI</name>
<reference evidence="1" key="1">
    <citation type="submission" date="2024-12" db="EMBL/GenBank/DDBJ databases">
        <title>Comparative genomics and development of molecular markers within Purpureocillium lilacinum and among Purpureocillium species.</title>
        <authorList>
            <person name="Yeh Z.-Y."/>
            <person name="Ni N.-T."/>
            <person name="Lo P.-H."/>
            <person name="Mushyakhwo K."/>
            <person name="Lin C.-F."/>
            <person name="Nai Y.-S."/>
        </authorList>
    </citation>
    <scope>NUCLEOTIDE SEQUENCE</scope>
    <source>
        <strain evidence="1">NCHU-NPUST-175</strain>
    </source>
</reference>
<proteinExistence type="predicted"/>
<protein>
    <submittedName>
        <fullName evidence="1">Uncharacterized protein</fullName>
    </submittedName>
</protein>
<sequence length="192" mass="20913">MDEESPRRASTSVWFCHALGGGVRVAEPSRVSSEKETPTKKDTTMTFREQLTSQERATSVVSAQTRLSRPALAVYPSSCAGPLLEDPQSPGQRGTRAWRRTPGFGAPLAEQRGPWHGTQCRAPYQAARRVTRRPRKGARVAFYASPLGRPLDIPPPLTMAAPGAQNWGQAADGTVRVRHVPGGQSERPMKLC</sequence>